<feature type="transmembrane region" description="Helical" evidence="8">
    <location>
        <begin position="377"/>
        <end position="397"/>
    </location>
</feature>
<comment type="subcellular location">
    <subcellularLocation>
        <location evidence="1">Cell inner membrane</location>
        <topology evidence="1">Multi-pass membrane protein</topology>
    </subcellularLocation>
    <subcellularLocation>
        <location evidence="8">Cell membrane</location>
        <topology evidence="8">Multi-pass membrane protein</topology>
    </subcellularLocation>
</comment>
<feature type="transmembrane region" description="Helical" evidence="8">
    <location>
        <begin position="144"/>
        <end position="168"/>
    </location>
</feature>
<evidence type="ECO:0000313" key="11">
    <source>
        <dbReference type="Proteomes" id="UP000318405"/>
    </source>
</evidence>
<proteinExistence type="inferred from homology"/>
<keyword evidence="7 8" id="KW-0472">Membrane</keyword>
<feature type="transmembrane region" description="Helical" evidence="8">
    <location>
        <begin position="242"/>
        <end position="262"/>
    </location>
</feature>
<dbReference type="GO" id="GO:0055085">
    <property type="term" value="P:transmembrane transport"/>
    <property type="evidence" value="ECO:0007669"/>
    <property type="project" value="InterPro"/>
</dbReference>
<feature type="domain" description="ABC transmembrane type-1" evidence="9">
    <location>
        <begin position="56"/>
        <end position="261"/>
    </location>
</feature>
<dbReference type="AlphaFoldDB" id="A0A556AY21"/>
<comment type="caution">
    <text evidence="10">The sequence shown here is derived from an EMBL/GenBank/DDBJ whole genome shotgun (WGS) entry which is preliminary data.</text>
</comment>
<feature type="transmembrane region" description="Helical" evidence="8">
    <location>
        <begin position="59"/>
        <end position="80"/>
    </location>
</feature>
<gene>
    <name evidence="10" type="ORF">FOZ76_03410</name>
</gene>
<dbReference type="PANTHER" id="PTHR43357:SF3">
    <property type="entry name" value="FE(3+)-TRANSPORT SYSTEM PERMEASE PROTEIN FBPB 2"/>
    <property type="match status" value="1"/>
</dbReference>
<keyword evidence="3" id="KW-1003">Cell membrane</keyword>
<sequence>MRARGRVRAGDRAWLAPAVLTALLVALPLAALAVAAARGGVGHWAQLAGTVLGPALRDTAVLLAGVGAIAVLLGAASAWLVTAHEFPGRRVLSWALLLPLAMPTYIVAYAYLDLLHPIGPVQGAIRALLGYDSPRQFRLPDVRSMWACILLLGCVLYPYVYVTVRAMFLMQAASLVEAARTLGARPLAVFWRIGLPAARPAVAVGASLALMEALNDIGASEFLGVRTLTVTVYTTWITRSDLAGAAQLALAMLLLVVLLIVAERRARRRLAYAASANAPRRLTPIPLRGTARWVTPALLFVPVLLGFLAPGAYLLDAGLERYLDAGISPALWRGTGHTLALAAAATILTLCAGLALAYGARVAPGAVSRALQRIGSLGYAVPGTVLAIGLLTPLLAFDHWFAGVLEAAGMQGVGLVLLGSGTAIVLACTVRFLAIAAGSVEAGLARLPGSLDAAARSLGQGPGGLLWRVHLPLLSPALAAAALLVFIDCMKELPATLLLRPLNIDTLATLLYAEAARGAYEDGALAALFIVIAGLLPVVLLARVGEHRRTGPAGASAPATHGLLARPAAA</sequence>
<reference evidence="10 11" key="1">
    <citation type="submission" date="2019-07" db="EMBL/GenBank/DDBJ databases">
        <title>Qingshengfaniella alkalisoli gen. nov., sp. nov., isolated from saline soil.</title>
        <authorList>
            <person name="Xu L."/>
            <person name="Huang X.-X."/>
            <person name="Sun J.-Q."/>
        </authorList>
    </citation>
    <scope>NUCLEOTIDE SEQUENCE [LARGE SCALE GENOMIC DNA]</scope>
    <source>
        <strain evidence="10 11">DSM 27279</strain>
    </source>
</reference>
<evidence type="ECO:0000256" key="4">
    <source>
        <dbReference type="ARBA" id="ARBA00022519"/>
    </source>
</evidence>
<evidence type="ECO:0000256" key="2">
    <source>
        <dbReference type="ARBA" id="ARBA00022448"/>
    </source>
</evidence>
<feature type="transmembrane region" description="Helical" evidence="8">
    <location>
        <begin position="189"/>
        <end position="211"/>
    </location>
</feature>
<dbReference type="EMBL" id="VLTJ01000007">
    <property type="protein sequence ID" value="TSH97853.1"/>
    <property type="molecule type" value="Genomic_DNA"/>
</dbReference>
<feature type="domain" description="ABC transmembrane type-1" evidence="9">
    <location>
        <begin position="335"/>
        <end position="541"/>
    </location>
</feature>
<dbReference type="Gene3D" id="1.10.3720.10">
    <property type="entry name" value="MetI-like"/>
    <property type="match status" value="2"/>
</dbReference>
<keyword evidence="4" id="KW-0997">Cell inner membrane</keyword>
<organism evidence="10 11">
    <name type="scientific">Verticiella sediminum</name>
    <dbReference type="NCBI Taxonomy" id="1247510"/>
    <lineage>
        <taxon>Bacteria</taxon>
        <taxon>Pseudomonadati</taxon>
        <taxon>Pseudomonadota</taxon>
        <taxon>Betaproteobacteria</taxon>
        <taxon>Burkholderiales</taxon>
        <taxon>Alcaligenaceae</taxon>
        <taxon>Verticiella</taxon>
    </lineage>
</organism>
<dbReference type="InterPro" id="IPR035906">
    <property type="entry name" value="MetI-like_sf"/>
</dbReference>
<evidence type="ECO:0000256" key="3">
    <source>
        <dbReference type="ARBA" id="ARBA00022475"/>
    </source>
</evidence>
<evidence type="ECO:0000313" key="10">
    <source>
        <dbReference type="EMBL" id="TSH97853.1"/>
    </source>
</evidence>
<comment type="similarity">
    <text evidence="8">Belongs to the binding-protein-dependent transport system permease family.</text>
</comment>
<keyword evidence="11" id="KW-1185">Reference proteome</keyword>
<feature type="transmembrane region" description="Helical" evidence="8">
    <location>
        <begin position="524"/>
        <end position="542"/>
    </location>
</feature>
<evidence type="ECO:0000256" key="6">
    <source>
        <dbReference type="ARBA" id="ARBA00022989"/>
    </source>
</evidence>
<keyword evidence="6 8" id="KW-1133">Transmembrane helix</keyword>
<evidence type="ECO:0000259" key="9">
    <source>
        <dbReference type="PROSITE" id="PS50928"/>
    </source>
</evidence>
<keyword evidence="2 8" id="KW-0813">Transport</keyword>
<dbReference type="Proteomes" id="UP000318405">
    <property type="component" value="Unassembled WGS sequence"/>
</dbReference>
<feature type="transmembrane region" description="Helical" evidence="8">
    <location>
        <begin position="335"/>
        <end position="357"/>
    </location>
</feature>
<evidence type="ECO:0000256" key="7">
    <source>
        <dbReference type="ARBA" id="ARBA00023136"/>
    </source>
</evidence>
<dbReference type="InterPro" id="IPR000515">
    <property type="entry name" value="MetI-like"/>
</dbReference>
<keyword evidence="5 8" id="KW-0812">Transmembrane</keyword>
<feature type="transmembrane region" description="Helical" evidence="8">
    <location>
        <begin position="92"/>
        <end position="112"/>
    </location>
</feature>
<dbReference type="Pfam" id="PF00528">
    <property type="entry name" value="BPD_transp_1"/>
    <property type="match status" value="2"/>
</dbReference>
<feature type="transmembrane region" description="Helical" evidence="8">
    <location>
        <begin position="293"/>
        <end position="315"/>
    </location>
</feature>
<accession>A0A556AY21</accession>
<dbReference type="PANTHER" id="PTHR43357">
    <property type="entry name" value="INNER MEMBRANE ABC TRANSPORTER PERMEASE PROTEIN YDCV"/>
    <property type="match status" value="1"/>
</dbReference>
<feature type="transmembrane region" description="Helical" evidence="8">
    <location>
        <begin position="417"/>
        <end position="444"/>
    </location>
</feature>
<evidence type="ECO:0000256" key="5">
    <source>
        <dbReference type="ARBA" id="ARBA00022692"/>
    </source>
</evidence>
<evidence type="ECO:0000256" key="8">
    <source>
        <dbReference type="RuleBase" id="RU363032"/>
    </source>
</evidence>
<protein>
    <submittedName>
        <fullName evidence="10">Iron ABC transporter permease</fullName>
    </submittedName>
</protein>
<dbReference type="PROSITE" id="PS50928">
    <property type="entry name" value="ABC_TM1"/>
    <property type="match status" value="2"/>
</dbReference>
<dbReference type="OrthoDB" id="9790211at2"/>
<dbReference type="CDD" id="cd06261">
    <property type="entry name" value="TM_PBP2"/>
    <property type="match status" value="2"/>
</dbReference>
<dbReference type="GO" id="GO:0005886">
    <property type="term" value="C:plasma membrane"/>
    <property type="evidence" value="ECO:0007669"/>
    <property type="project" value="UniProtKB-SubCell"/>
</dbReference>
<dbReference type="SUPFAM" id="SSF161098">
    <property type="entry name" value="MetI-like"/>
    <property type="match status" value="2"/>
</dbReference>
<name>A0A556AY21_9BURK</name>
<feature type="transmembrane region" description="Helical" evidence="8">
    <location>
        <begin position="465"/>
        <end position="487"/>
    </location>
</feature>
<evidence type="ECO:0000256" key="1">
    <source>
        <dbReference type="ARBA" id="ARBA00004429"/>
    </source>
</evidence>